<proteinExistence type="predicted"/>
<dbReference type="PANTHER" id="PTHR10434:SF40">
    <property type="entry name" value="1-ACYL-SN-GLYCEROL-3-PHOSPHATE ACYLTRANSFERASE"/>
    <property type="match status" value="1"/>
</dbReference>
<keyword evidence="3 6" id="KW-0012">Acyltransferase</keyword>
<evidence type="ECO:0000256" key="2">
    <source>
        <dbReference type="ARBA" id="ARBA00022679"/>
    </source>
</evidence>
<dbReference type="GO" id="GO:0003841">
    <property type="term" value="F:1-acylglycerol-3-phosphate O-acyltransferase activity"/>
    <property type="evidence" value="ECO:0007669"/>
    <property type="project" value="TreeGrafter"/>
</dbReference>
<keyword evidence="4" id="KW-0812">Transmembrane</keyword>
<dbReference type="InterPro" id="IPR002123">
    <property type="entry name" value="Plipid/glycerol_acylTrfase"/>
</dbReference>
<dbReference type="CDD" id="cd07989">
    <property type="entry name" value="LPLAT_AGPAT-like"/>
    <property type="match status" value="1"/>
</dbReference>
<evidence type="ECO:0000256" key="4">
    <source>
        <dbReference type="SAM" id="Phobius"/>
    </source>
</evidence>
<comment type="caution">
    <text evidence="6">The sequence shown here is derived from an EMBL/GenBank/DDBJ whole genome shotgun (WGS) entry which is preliminary data.</text>
</comment>
<dbReference type="AlphaFoldDB" id="A0AAW7X4V7"/>
<keyword evidence="4" id="KW-0472">Membrane</keyword>
<feature type="transmembrane region" description="Helical" evidence="4">
    <location>
        <begin position="6"/>
        <end position="30"/>
    </location>
</feature>
<dbReference type="SMART" id="SM00563">
    <property type="entry name" value="PlsC"/>
    <property type="match status" value="1"/>
</dbReference>
<evidence type="ECO:0000313" key="6">
    <source>
        <dbReference type="EMBL" id="MDO6422688.1"/>
    </source>
</evidence>
<dbReference type="GO" id="GO:0006654">
    <property type="term" value="P:phosphatidic acid biosynthetic process"/>
    <property type="evidence" value="ECO:0007669"/>
    <property type="project" value="TreeGrafter"/>
</dbReference>
<reference evidence="6" key="1">
    <citation type="submission" date="2023-07" db="EMBL/GenBank/DDBJ databases">
        <title>Genome content predicts the carbon catabolic preferences of heterotrophic bacteria.</title>
        <authorList>
            <person name="Gralka M."/>
        </authorList>
    </citation>
    <scope>NUCLEOTIDE SEQUENCE</scope>
    <source>
        <strain evidence="6">I3M17_2</strain>
    </source>
</reference>
<dbReference type="SUPFAM" id="SSF69593">
    <property type="entry name" value="Glycerol-3-phosphate (1)-acyltransferase"/>
    <property type="match status" value="1"/>
</dbReference>
<organism evidence="6 7">
    <name type="scientific">Saccharophagus degradans</name>
    <dbReference type="NCBI Taxonomy" id="86304"/>
    <lineage>
        <taxon>Bacteria</taxon>
        <taxon>Pseudomonadati</taxon>
        <taxon>Pseudomonadota</taxon>
        <taxon>Gammaproteobacteria</taxon>
        <taxon>Cellvibrionales</taxon>
        <taxon>Cellvibrionaceae</taxon>
        <taxon>Saccharophagus</taxon>
    </lineage>
</organism>
<evidence type="ECO:0000259" key="5">
    <source>
        <dbReference type="SMART" id="SM00563"/>
    </source>
</evidence>
<evidence type="ECO:0000256" key="3">
    <source>
        <dbReference type="ARBA" id="ARBA00023315"/>
    </source>
</evidence>
<evidence type="ECO:0000256" key="1">
    <source>
        <dbReference type="ARBA" id="ARBA00005189"/>
    </source>
</evidence>
<evidence type="ECO:0000313" key="7">
    <source>
        <dbReference type="Proteomes" id="UP001169760"/>
    </source>
</evidence>
<name>A0AAW7X4V7_9GAMM</name>
<accession>A0AAW7X4V7</accession>
<keyword evidence="4" id="KW-1133">Transmembrane helix</keyword>
<protein>
    <submittedName>
        <fullName evidence="6">Lysophospholipid acyltransferase family protein</fullName>
    </submittedName>
</protein>
<feature type="domain" description="Phospholipid/glycerol acyltransferase" evidence="5">
    <location>
        <begin position="73"/>
        <end position="187"/>
    </location>
</feature>
<keyword evidence="2" id="KW-0808">Transferase</keyword>
<comment type="pathway">
    <text evidence="1">Lipid metabolism.</text>
</comment>
<dbReference type="Proteomes" id="UP001169760">
    <property type="component" value="Unassembled WGS sequence"/>
</dbReference>
<dbReference type="EMBL" id="JAUOPB010000006">
    <property type="protein sequence ID" value="MDO6422688.1"/>
    <property type="molecule type" value="Genomic_DNA"/>
</dbReference>
<dbReference type="PANTHER" id="PTHR10434">
    <property type="entry name" value="1-ACYL-SN-GLYCEROL-3-PHOSPHATE ACYLTRANSFERASE"/>
    <property type="match status" value="1"/>
</dbReference>
<dbReference type="RefSeq" id="WP_280946637.1">
    <property type="nucleotide sequence ID" value="NZ_CP123764.1"/>
</dbReference>
<gene>
    <name evidence="6" type="ORF">Q4521_09400</name>
</gene>
<dbReference type="Pfam" id="PF01553">
    <property type="entry name" value="Acyltransferase"/>
    <property type="match status" value="1"/>
</dbReference>
<sequence length="240" mass="26686">MSSVRNTVFTIVYALSVIFYGTLSLTLYVLPTRARHKIISTWTNFIIWWLKVSCNISHKLVGAENIKNLQSPVVVMSKHQSAWETFFLQTIFWPSSTILKKELVKIPFFGWGLLGLNPIPIDRSNPREALKQVKAGGLKRIEDGYNLIIFPEGTRLAPGERIKYARSGADIAVACGADVIPVAHNAGTCWPARKKGKIAGMIDIHIGQPISTAGKTSKQVIDEVENWIESTMETLPLKQA</sequence>